<dbReference type="GO" id="GO:0009279">
    <property type="term" value="C:cell outer membrane"/>
    <property type="evidence" value="ECO:0007669"/>
    <property type="project" value="UniProtKB-SubCell"/>
</dbReference>
<sequence length="223" mass="25156">MKKIFLLANVLLVSTSTFAFTDNYYASVKVAYTDQKAKSMDTSLRPGIGQFVAGDDKQHVTTPTIALGYDYQNNWRTEVEYSFEKDFEYTSGSTTFPTSFNHHKVKTQSMFLNAYRDVEVYENVSLFGSVGLGVAKVKSSGWQGNETRQYASNTDTNLAYSIGAGVSYNPIQQVNVDLGYRYVDLGKVESGMNVFNNARGLQDEQMKAHLEKNEFYLGVRYKF</sequence>
<feature type="chain" id="PRO_5006039377" evidence="6">
    <location>
        <begin position="20"/>
        <end position="223"/>
    </location>
</feature>
<proteinExistence type="predicted"/>
<dbReference type="PANTHER" id="PTHR35892:SF2">
    <property type="entry name" value="OUTER MEMBRANE PROTEIN PAGN"/>
    <property type="match status" value="1"/>
</dbReference>
<keyword evidence="2" id="KW-1134">Transmembrane beta strand</keyword>
<evidence type="ECO:0000313" key="9">
    <source>
        <dbReference type="Proteomes" id="UP000064939"/>
    </source>
</evidence>
<dbReference type="EMBL" id="CP012808">
    <property type="protein sequence ID" value="ALH94505.1"/>
    <property type="molecule type" value="Genomic_DNA"/>
</dbReference>
<dbReference type="InterPro" id="IPR027385">
    <property type="entry name" value="Beta-barrel_OMP"/>
</dbReference>
<dbReference type="SUPFAM" id="SSF56925">
    <property type="entry name" value="OMPA-like"/>
    <property type="match status" value="1"/>
</dbReference>
<keyword evidence="9" id="KW-1185">Reference proteome</keyword>
<evidence type="ECO:0000256" key="5">
    <source>
        <dbReference type="ARBA" id="ARBA00023136"/>
    </source>
</evidence>
<dbReference type="KEGG" id="aei:AOY20_02525"/>
<evidence type="ECO:0000256" key="4">
    <source>
        <dbReference type="ARBA" id="ARBA00022729"/>
    </source>
</evidence>
<evidence type="ECO:0000259" key="7">
    <source>
        <dbReference type="Pfam" id="PF13505"/>
    </source>
</evidence>
<reference evidence="8 9" key="1">
    <citation type="journal article" date="2015" name="Int. J. Syst. Evol. Microbiol.">
        <title>Acinetobacter equi sp. nov. isolated from horse faeces.</title>
        <authorList>
            <person name="Poppel M.T."/>
            <person name="Skiebe E."/>
            <person name="Laue M."/>
            <person name="Bergmann H."/>
            <person name="Ebersberger I."/>
            <person name="Garn T."/>
            <person name="Fruth A."/>
            <person name="Baumgardt S."/>
            <person name="Busse H.J."/>
            <person name="Wilharm G."/>
        </authorList>
    </citation>
    <scope>NUCLEOTIDE SEQUENCE [LARGE SCALE GENOMIC DNA]</scope>
    <source>
        <strain evidence="8 9">114</strain>
    </source>
</reference>
<evidence type="ECO:0000256" key="3">
    <source>
        <dbReference type="ARBA" id="ARBA00022692"/>
    </source>
</evidence>
<dbReference type="STRING" id="1324350.AOY20_02525"/>
<gene>
    <name evidence="8" type="ORF">AOY20_02525</name>
</gene>
<evidence type="ECO:0000256" key="2">
    <source>
        <dbReference type="ARBA" id="ARBA00022452"/>
    </source>
</evidence>
<keyword evidence="4 6" id="KW-0732">Signal</keyword>
<protein>
    <submittedName>
        <fullName evidence="8">Porin</fullName>
    </submittedName>
</protein>
<evidence type="ECO:0000256" key="6">
    <source>
        <dbReference type="SAM" id="SignalP"/>
    </source>
</evidence>
<feature type="domain" description="Outer membrane protein beta-barrel" evidence="7">
    <location>
        <begin position="5"/>
        <end position="223"/>
    </location>
</feature>
<dbReference type="InterPro" id="IPR051723">
    <property type="entry name" value="Bact_OM_Invasion-Related"/>
</dbReference>
<dbReference type="PANTHER" id="PTHR35892">
    <property type="entry name" value="OUTER MEMBRANE PROTEIN PAGN-RELATED"/>
    <property type="match status" value="1"/>
</dbReference>
<dbReference type="AlphaFoldDB" id="A0A0N9VBQ5"/>
<dbReference type="Gene3D" id="2.40.160.20">
    <property type="match status" value="1"/>
</dbReference>
<keyword evidence="5" id="KW-0472">Membrane</keyword>
<organism evidence="8 9">
    <name type="scientific">Acinetobacter equi</name>
    <dbReference type="NCBI Taxonomy" id="1324350"/>
    <lineage>
        <taxon>Bacteria</taxon>
        <taxon>Pseudomonadati</taxon>
        <taxon>Pseudomonadota</taxon>
        <taxon>Gammaproteobacteria</taxon>
        <taxon>Moraxellales</taxon>
        <taxon>Moraxellaceae</taxon>
        <taxon>Acinetobacter</taxon>
    </lineage>
</organism>
<dbReference type="Pfam" id="PF13505">
    <property type="entry name" value="OMP_b-brl"/>
    <property type="match status" value="1"/>
</dbReference>
<evidence type="ECO:0000256" key="1">
    <source>
        <dbReference type="ARBA" id="ARBA00004571"/>
    </source>
</evidence>
<evidence type="ECO:0000313" key="8">
    <source>
        <dbReference type="EMBL" id="ALH94505.1"/>
    </source>
</evidence>
<keyword evidence="3" id="KW-0812">Transmembrane</keyword>
<dbReference type="Proteomes" id="UP000064939">
    <property type="component" value="Chromosome"/>
</dbReference>
<accession>A0A0N9VBQ5</accession>
<name>A0A0N9VBQ5_9GAMM</name>
<dbReference type="OrthoDB" id="6101900at2"/>
<dbReference type="InterPro" id="IPR011250">
    <property type="entry name" value="OMP/PagP_B-barrel"/>
</dbReference>
<dbReference type="RefSeq" id="WP_054580409.1">
    <property type="nucleotide sequence ID" value="NZ_CP012808.1"/>
</dbReference>
<feature type="signal peptide" evidence="6">
    <location>
        <begin position="1"/>
        <end position="19"/>
    </location>
</feature>
<comment type="subcellular location">
    <subcellularLocation>
        <location evidence="1">Cell outer membrane</location>
        <topology evidence="1">Multi-pass membrane protein</topology>
    </subcellularLocation>
</comment>